<organism evidence="3 4">
    <name type="scientific">Elysia crispata</name>
    <name type="common">lettuce slug</name>
    <dbReference type="NCBI Taxonomy" id="231223"/>
    <lineage>
        <taxon>Eukaryota</taxon>
        <taxon>Metazoa</taxon>
        <taxon>Spiralia</taxon>
        <taxon>Lophotrochozoa</taxon>
        <taxon>Mollusca</taxon>
        <taxon>Gastropoda</taxon>
        <taxon>Heterobranchia</taxon>
        <taxon>Euthyneura</taxon>
        <taxon>Panpulmonata</taxon>
        <taxon>Sacoglossa</taxon>
        <taxon>Placobranchoidea</taxon>
        <taxon>Plakobranchidae</taxon>
        <taxon>Elysia</taxon>
    </lineage>
</organism>
<dbReference type="Pfam" id="PF14816">
    <property type="entry name" value="CANIN"/>
    <property type="match status" value="1"/>
</dbReference>
<accession>A0AAE1AIF2</accession>
<name>A0AAE1AIF2_9GAST</name>
<comment type="similarity">
    <text evidence="1">Belongs to the FAM178 family.</text>
</comment>
<dbReference type="PANTHER" id="PTHR16046">
    <property type="entry name" value="SMC5-SMC6 COMPLEX LOCALIZATION FACTOR 2"/>
    <property type="match status" value="1"/>
</dbReference>
<evidence type="ECO:0000259" key="2">
    <source>
        <dbReference type="Pfam" id="PF14816"/>
    </source>
</evidence>
<reference evidence="3" key="1">
    <citation type="journal article" date="2023" name="G3 (Bethesda)">
        <title>A reference genome for the long-term kleptoplast-retaining sea slug Elysia crispata morphotype clarki.</title>
        <authorList>
            <person name="Eastman K.E."/>
            <person name="Pendleton A.L."/>
            <person name="Shaikh M.A."/>
            <person name="Suttiyut T."/>
            <person name="Ogas R."/>
            <person name="Tomko P."/>
            <person name="Gavelis G."/>
            <person name="Widhalm J.R."/>
            <person name="Wisecaver J.H."/>
        </authorList>
    </citation>
    <scope>NUCLEOTIDE SEQUENCE</scope>
    <source>
        <strain evidence="3">ECLA1</strain>
    </source>
</reference>
<dbReference type="PANTHER" id="PTHR16046:SF9">
    <property type="entry name" value="SMC5-SMC6 COMPLEX LOCALIZATION FACTOR PROTEIN 2"/>
    <property type="match status" value="1"/>
</dbReference>
<comment type="caution">
    <text evidence="3">The sequence shown here is derived from an EMBL/GenBank/DDBJ whole genome shotgun (WGS) entry which is preliminary data.</text>
</comment>
<keyword evidence="4" id="KW-1185">Reference proteome</keyword>
<sequence>MRVPDLCRRLHDVSDHHHNRVHLTDLVPGTVRGSFLQVRLSYVCLRALLLPDDNQPNDEEIIRLKLSNIPNLCCCSETPPVSPLAKALRALLEQDLYKMISAIKFLDMCVGDDLYRSNQPWTALELWGQFYQSLEYLINQMNLVIRIIKDNISAMDLSKIKDSLSKLKVKWSLSLQDHRKKQRSIFPWLSQTGSGCITQEVLRSHHPSLDDDLD</sequence>
<protein>
    <recommendedName>
        <fullName evidence="2">Coiled-coil SMC6 And NSE5 INteracting (CANIN) domain-containing protein</fullName>
    </recommendedName>
</protein>
<dbReference type="Proteomes" id="UP001283361">
    <property type="component" value="Unassembled WGS sequence"/>
</dbReference>
<dbReference type="InterPro" id="IPR044276">
    <property type="entry name" value="CANIN_dom"/>
</dbReference>
<dbReference type="EMBL" id="JAWDGP010001773">
    <property type="protein sequence ID" value="KAK3788257.1"/>
    <property type="molecule type" value="Genomic_DNA"/>
</dbReference>
<evidence type="ECO:0000313" key="4">
    <source>
        <dbReference type="Proteomes" id="UP001283361"/>
    </source>
</evidence>
<proteinExistence type="inferred from homology"/>
<gene>
    <name evidence="3" type="ORF">RRG08_026992</name>
</gene>
<evidence type="ECO:0000313" key="3">
    <source>
        <dbReference type="EMBL" id="KAK3788257.1"/>
    </source>
</evidence>
<dbReference type="AlphaFoldDB" id="A0AAE1AIF2"/>
<feature type="domain" description="Coiled-coil SMC6 And NSE5 INteracting (CANIN)" evidence="2">
    <location>
        <begin position="2"/>
        <end position="49"/>
    </location>
</feature>
<evidence type="ECO:0000256" key="1">
    <source>
        <dbReference type="ARBA" id="ARBA00010311"/>
    </source>
</evidence>
<dbReference type="InterPro" id="IPR026161">
    <property type="entry name" value="FAM178"/>
</dbReference>